<dbReference type="AlphaFoldDB" id="A0AAV9VRV8"/>
<accession>A0AAV9VRV8</accession>
<protein>
    <submittedName>
        <fullName evidence="2">Uncharacterized protein</fullName>
    </submittedName>
</protein>
<evidence type="ECO:0000313" key="3">
    <source>
        <dbReference type="Proteomes" id="UP001370758"/>
    </source>
</evidence>
<evidence type="ECO:0000313" key="2">
    <source>
        <dbReference type="EMBL" id="KAK6495363.1"/>
    </source>
</evidence>
<dbReference type="InterPro" id="IPR021719">
    <property type="entry name" value="Prot_inh_I78"/>
</dbReference>
<dbReference type="Proteomes" id="UP001370758">
    <property type="component" value="Unassembled WGS sequence"/>
</dbReference>
<dbReference type="Pfam" id="PF11720">
    <property type="entry name" value="Inhibitor_I78"/>
    <property type="match status" value="1"/>
</dbReference>
<dbReference type="PANTHER" id="PTHR39600:SF1">
    <property type="entry name" value="PEPTIDASE INHIBITOR I78 FAMILY PROTEIN"/>
    <property type="match status" value="1"/>
</dbReference>
<gene>
    <name evidence="2" type="ORF">TWF481_003387</name>
</gene>
<organism evidence="2 3">
    <name type="scientific">Arthrobotrys musiformis</name>
    <dbReference type="NCBI Taxonomy" id="47236"/>
    <lineage>
        <taxon>Eukaryota</taxon>
        <taxon>Fungi</taxon>
        <taxon>Dikarya</taxon>
        <taxon>Ascomycota</taxon>
        <taxon>Pezizomycotina</taxon>
        <taxon>Orbiliomycetes</taxon>
        <taxon>Orbiliales</taxon>
        <taxon>Orbiliaceae</taxon>
        <taxon>Arthrobotrys</taxon>
    </lineage>
</organism>
<name>A0AAV9VRV8_9PEZI</name>
<reference evidence="2 3" key="1">
    <citation type="submission" date="2023-08" db="EMBL/GenBank/DDBJ databases">
        <authorList>
            <person name="Palmer J.M."/>
        </authorList>
    </citation>
    <scope>NUCLEOTIDE SEQUENCE [LARGE SCALE GENOMIC DNA]</scope>
    <source>
        <strain evidence="2 3">TWF481</strain>
    </source>
</reference>
<evidence type="ECO:0000256" key="1">
    <source>
        <dbReference type="SAM" id="MobiDB-lite"/>
    </source>
</evidence>
<comment type="caution">
    <text evidence="2">The sequence shown here is derived from an EMBL/GenBank/DDBJ whole genome shotgun (WGS) entry which is preliminary data.</text>
</comment>
<dbReference type="Gene3D" id="3.30.10.10">
    <property type="entry name" value="Trypsin Inhibitor V, subunit A"/>
    <property type="match status" value="1"/>
</dbReference>
<dbReference type="EMBL" id="JAVHJL010000013">
    <property type="protein sequence ID" value="KAK6495363.1"/>
    <property type="molecule type" value="Genomic_DNA"/>
</dbReference>
<feature type="region of interest" description="Disordered" evidence="1">
    <location>
        <begin position="36"/>
        <end position="55"/>
    </location>
</feature>
<keyword evidence="3" id="KW-1185">Reference proteome</keyword>
<proteinExistence type="predicted"/>
<dbReference type="PANTHER" id="PTHR39600">
    <property type="entry name" value="PEPTIDASE INHIBITOR I78 FAMILY PROTEIN"/>
    <property type="match status" value="1"/>
</dbReference>
<sequence length="125" mass="14398">MNASFLKYVRHCIAPDSINIRTRIPSHPVYYIRTSNRHQHRHKSSTTMDSPPDEVKQQWKDKLVGKKIVDSPSSHPDHFCKQDLPQGTQAHRVIAPGMMVTRDFLPSRMNVHVDDEGTCTHIRFG</sequence>